<evidence type="ECO:0000256" key="13">
    <source>
        <dbReference type="PROSITE-ProRule" id="PRU00706"/>
    </source>
</evidence>
<dbReference type="GO" id="GO:0005524">
    <property type="term" value="F:ATP binding"/>
    <property type="evidence" value="ECO:0007669"/>
    <property type="project" value="UniProtKB-UniRule"/>
</dbReference>
<feature type="binding site" evidence="12 13">
    <location>
        <position position="114"/>
    </location>
    <ligand>
        <name>ATP</name>
        <dbReference type="ChEBI" id="CHEBI:30616"/>
    </ligand>
</feature>
<dbReference type="RefSeq" id="WP_337311413.1">
    <property type="nucleotide sequence ID" value="NZ_JAEKNS010000083.1"/>
</dbReference>
<dbReference type="GO" id="GO:0005737">
    <property type="term" value="C:cytoplasm"/>
    <property type="evidence" value="ECO:0007669"/>
    <property type="project" value="UniProtKB-SubCell"/>
</dbReference>
<evidence type="ECO:0000256" key="8">
    <source>
        <dbReference type="ARBA" id="ARBA00022777"/>
    </source>
</evidence>
<dbReference type="Gene3D" id="3.30.70.141">
    <property type="entry name" value="Nucleoside diphosphate kinase-like domain"/>
    <property type="match status" value="1"/>
</dbReference>
<comment type="catalytic activity">
    <reaction evidence="12">
        <text>a ribonucleoside 5'-diphosphate + ATP = a ribonucleoside 5'-triphosphate + ADP</text>
        <dbReference type="Rhea" id="RHEA:18113"/>
        <dbReference type="ChEBI" id="CHEBI:30616"/>
        <dbReference type="ChEBI" id="CHEBI:57930"/>
        <dbReference type="ChEBI" id="CHEBI:61557"/>
        <dbReference type="ChEBI" id="CHEBI:456216"/>
        <dbReference type="EC" id="2.7.4.6"/>
    </reaction>
</comment>
<evidence type="ECO:0000256" key="12">
    <source>
        <dbReference type="HAMAP-Rule" id="MF_00451"/>
    </source>
</evidence>
<dbReference type="Proteomes" id="UP000248724">
    <property type="component" value="Unassembled WGS sequence"/>
</dbReference>
<dbReference type="EMBL" id="QHBU01000185">
    <property type="protein sequence ID" value="PZR79889.1"/>
    <property type="molecule type" value="Genomic_DNA"/>
</dbReference>
<dbReference type="InterPro" id="IPR034907">
    <property type="entry name" value="NDK-like_dom"/>
</dbReference>
<dbReference type="GO" id="GO:0046872">
    <property type="term" value="F:metal ion binding"/>
    <property type="evidence" value="ECO:0007669"/>
    <property type="project" value="UniProtKB-KW"/>
</dbReference>
<dbReference type="PANTHER" id="PTHR11349">
    <property type="entry name" value="NUCLEOSIDE DIPHOSPHATE KINASE"/>
    <property type="match status" value="1"/>
</dbReference>
<accession>A0A934JSH2</accession>
<comment type="caution">
    <text evidence="18">The sequence shown here is derived from an EMBL/GenBank/DDBJ whole genome shotgun (WGS) entry which is preliminary data.</text>
</comment>
<comment type="subcellular location">
    <subcellularLocation>
        <location evidence="12">Cytoplasm</location>
    </subcellularLocation>
</comment>
<dbReference type="FunFam" id="3.30.70.141:FF:000003">
    <property type="entry name" value="Nucleoside diphosphate kinase"/>
    <property type="match status" value="1"/>
</dbReference>
<feature type="binding site" evidence="12 13">
    <location>
        <position position="11"/>
    </location>
    <ligand>
        <name>ATP</name>
        <dbReference type="ChEBI" id="CHEBI:30616"/>
    </ligand>
</feature>
<dbReference type="SMART" id="SM00562">
    <property type="entry name" value="NDK"/>
    <property type="match status" value="1"/>
</dbReference>
<evidence type="ECO:0000313" key="20">
    <source>
        <dbReference type="Proteomes" id="UP000606991"/>
    </source>
</evidence>
<evidence type="ECO:0000256" key="6">
    <source>
        <dbReference type="ARBA" id="ARBA00022723"/>
    </source>
</evidence>
<dbReference type="CDD" id="cd04413">
    <property type="entry name" value="NDPk_I"/>
    <property type="match status" value="1"/>
</dbReference>
<dbReference type="EMBL" id="JAEKNS010000083">
    <property type="protein sequence ID" value="MBJ7594851.1"/>
    <property type="molecule type" value="Genomic_DNA"/>
</dbReference>
<accession>A0A2W5Z3E3</accession>
<comment type="function">
    <text evidence="12">Major role in the synthesis of nucleoside triphosphates other than ATP. The ATP gamma phosphate is transferred to the NDP beta phosphate via a ping-pong mechanism, using a phosphorylated active-site intermediate.</text>
</comment>
<gene>
    <name evidence="12 17" type="primary">ndk</name>
    <name evidence="18" type="ORF">DLM65_09565</name>
    <name evidence="17" type="ORF">JF886_08315</name>
</gene>
<keyword evidence="5 12" id="KW-0808">Transferase</keyword>
<evidence type="ECO:0000313" key="18">
    <source>
        <dbReference type="EMBL" id="PZR79889.1"/>
    </source>
</evidence>
<evidence type="ECO:0000256" key="15">
    <source>
        <dbReference type="RuleBase" id="RU004013"/>
    </source>
</evidence>
<evidence type="ECO:0000259" key="16">
    <source>
        <dbReference type="SMART" id="SM00562"/>
    </source>
</evidence>
<evidence type="ECO:0000256" key="4">
    <source>
        <dbReference type="ARBA" id="ARBA00017632"/>
    </source>
</evidence>
<feature type="binding site" evidence="12 13">
    <location>
        <position position="87"/>
    </location>
    <ligand>
        <name>ATP</name>
        <dbReference type="ChEBI" id="CHEBI:30616"/>
    </ligand>
</feature>
<dbReference type="InterPro" id="IPR036850">
    <property type="entry name" value="NDK-like_dom_sf"/>
</dbReference>
<feature type="binding site" evidence="12 13">
    <location>
        <position position="59"/>
    </location>
    <ligand>
        <name>ATP</name>
        <dbReference type="ChEBI" id="CHEBI:30616"/>
    </ligand>
</feature>
<evidence type="ECO:0000256" key="9">
    <source>
        <dbReference type="ARBA" id="ARBA00022840"/>
    </source>
</evidence>
<dbReference type="GO" id="GO:0006241">
    <property type="term" value="P:CTP biosynthetic process"/>
    <property type="evidence" value="ECO:0007669"/>
    <property type="project" value="UniProtKB-UniRule"/>
</dbReference>
<keyword evidence="7 12" id="KW-0547">Nucleotide-binding</keyword>
<evidence type="ECO:0000313" key="17">
    <source>
        <dbReference type="EMBL" id="MBJ7594851.1"/>
    </source>
</evidence>
<reference evidence="18 19" key="1">
    <citation type="journal article" date="2017" name="Nature">
        <title>Atmospheric trace gases support primary production in Antarctic desert surface soil.</title>
        <authorList>
            <person name="Ji M."/>
            <person name="Greening C."/>
            <person name="Vanwonterghem I."/>
            <person name="Carere C.R."/>
            <person name="Bay S.K."/>
            <person name="Steen J.A."/>
            <person name="Montgomery K."/>
            <person name="Lines T."/>
            <person name="Beardall J."/>
            <person name="van Dorst J."/>
            <person name="Snape I."/>
            <person name="Stott M.B."/>
            <person name="Hugenholtz P."/>
            <person name="Ferrari B.C."/>
        </authorList>
    </citation>
    <scope>NUCLEOTIDE SEQUENCE [LARGE SCALE GENOMIC DNA]</scope>
    <source>
        <strain evidence="18">RRmetagenome_bin12</strain>
    </source>
</reference>
<dbReference type="PROSITE" id="PS00469">
    <property type="entry name" value="NDPK"/>
    <property type="match status" value="1"/>
</dbReference>
<dbReference type="Pfam" id="PF00334">
    <property type="entry name" value="NDK"/>
    <property type="match status" value="1"/>
</dbReference>
<reference evidence="18" key="2">
    <citation type="submission" date="2018-05" db="EMBL/GenBank/DDBJ databases">
        <authorList>
            <person name="Ferrari B."/>
        </authorList>
    </citation>
    <scope>NUCLEOTIDE SEQUENCE</scope>
    <source>
        <strain evidence="18">RRmetagenome_bin12</strain>
    </source>
</reference>
<dbReference type="Proteomes" id="UP000606991">
    <property type="component" value="Unassembled WGS sequence"/>
</dbReference>
<dbReference type="EC" id="2.7.4.6" evidence="3 12"/>
<feature type="binding site" evidence="12 13">
    <location>
        <position position="93"/>
    </location>
    <ligand>
        <name>ATP</name>
        <dbReference type="ChEBI" id="CHEBI:30616"/>
    </ligand>
</feature>
<evidence type="ECO:0000256" key="3">
    <source>
        <dbReference type="ARBA" id="ARBA00012966"/>
    </source>
</evidence>
<keyword evidence="6 12" id="KW-0479">Metal-binding</keyword>
<reference evidence="17 20" key="3">
    <citation type="submission" date="2020-10" db="EMBL/GenBank/DDBJ databases">
        <title>Ca. Dormibacterota MAGs.</title>
        <authorList>
            <person name="Montgomery K."/>
        </authorList>
    </citation>
    <scope>NUCLEOTIDE SEQUENCE [LARGE SCALE GENOMIC DNA]</scope>
    <source>
        <strain evidence="17">SC8812_S17_18</strain>
    </source>
</reference>
<dbReference type="AlphaFoldDB" id="A0A2W5Z3E3"/>
<keyword evidence="12" id="KW-0597">Phosphoprotein</keyword>
<sequence>MQSERTLVLIKPDAVQRGLVGEIVGRLERRGLHPVGIKLMKVTTAMAERHYGEHRDKPFFGGLVEFITSSPVVAMVWEGPGAVALVRTMMGTTNPQSSPPGTIRGDLAVSLAMNVIHGSDSPQSAAREVAIFFSEKELLDWESSGAGWILSDD</sequence>
<feature type="active site" description="Pros-phosphohistidine intermediate" evidence="12 13">
    <location>
        <position position="117"/>
    </location>
</feature>
<dbReference type="HAMAP" id="MF_00451">
    <property type="entry name" value="NDP_kinase"/>
    <property type="match status" value="1"/>
</dbReference>
<dbReference type="InterPro" id="IPR023005">
    <property type="entry name" value="Nucleoside_diP_kinase_AS"/>
</dbReference>
<evidence type="ECO:0000256" key="11">
    <source>
        <dbReference type="ARBA" id="ARBA00023080"/>
    </source>
</evidence>
<dbReference type="InterPro" id="IPR001564">
    <property type="entry name" value="Nucleoside_diP_kinase"/>
</dbReference>
<comment type="subunit">
    <text evidence="12">Homotetramer.</text>
</comment>
<feature type="binding site" evidence="12 13">
    <location>
        <position position="104"/>
    </location>
    <ligand>
        <name>ATP</name>
        <dbReference type="ChEBI" id="CHEBI:30616"/>
    </ligand>
</feature>
<evidence type="ECO:0000256" key="2">
    <source>
        <dbReference type="ARBA" id="ARBA00008142"/>
    </source>
</evidence>
<evidence type="ECO:0000256" key="5">
    <source>
        <dbReference type="ARBA" id="ARBA00022679"/>
    </source>
</evidence>
<dbReference type="GO" id="GO:0006228">
    <property type="term" value="P:UTP biosynthetic process"/>
    <property type="evidence" value="ECO:0007669"/>
    <property type="project" value="UniProtKB-UniRule"/>
</dbReference>
<comment type="catalytic activity">
    <reaction evidence="12 15">
        <text>a 2'-deoxyribonucleoside 5'-diphosphate + ATP = a 2'-deoxyribonucleoside 5'-triphosphate + ADP</text>
        <dbReference type="Rhea" id="RHEA:44640"/>
        <dbReference type="ChEBI" id="CHEBI:30616"/>
        <dbReference type="ChEBI" id="CHEBI:61560"/>
        <dbReference type="ChEBI" id="CHEBI:73316"/>
        <dbReference type="ChEBI" id="CHEBI:456216"/>
        <dbReference type="EC" id="2.7.4.6"/>
    </reaction>
</comment>
<comment type="similarity">
    <text evidence="2 12 13 14">Belongs to the NDK family.</text>
</comment>
<protein>
    <recommendedName>
        <fullName evidence="4 12">Nucleoside diphosphate kinase</fullName>
        <shortName evidence="12">NDK</shortName>
        <shortName evidence="12">NDP kinase</shortName>
        <ecNumber evidence="3 12">2.7.4.6</ecNumber>
    </recommendedName>
    <alternativeName>
        <fullName evidence="12">Nucleoside-2-P kinase</fullName>
    </alternativeName>
</protein>
<evidence type="ECO:0000256" key="10">
    <source>
        <dbReference type="ARBA" id="ARBA00022842"/>
    </source>
</evidence>
<keyword evidence="9 12" id="KW-0067">ATP-binding</keyword>
<organism evidence="18 19">
    <name type="scientific">Candidatus Aeolococcus gillhamiae</name>
    <dbReference type="NCBI Taxonomy" id="3127015"/>
    <lineage>
        <taxon>Bacteria</taxon>
        <taxon>Bacillati</taxon>
        <taxon>Candidatus Dormiibacterota</taxon>
        <taxon>Candidatus Dormibacteria</taxon>
        <taxon>Candidatus Aeolococcales</taxon>
        <taxon>Candidatus Aeolococcaceae</taxon>
        <taxon>Candidatus Aeolococcus</taxon>
    </lineage>
</organism>
<dbReference type="NCBIfam" id="NF001908">
    <property type="entry name" value="PRK00668.1"/>
    <property type="match status" value="1"/>
</dbReference>
<feature type="domain" description="Nucleoside diphosphate kinase-like" evidence="16">
    <location>
        <begin position="3"/>
        <end position="140"/>
    </location>
</feature>
<evidence type="ECO:0000256" key="1">
    <source>
        <dbReference type="ARBA" id="ARBA00001946"/>
    </source>
</evidence>
<dbReference type="PROSITE" id="PS51374">
    <property type="entry name" value="NDPK_LIKE"/>
    <property type="match status" value="1"/>
</dbReference>
<dbReference type="GO" id="GO:0004550">
    <property type="term" value="F:nucleoside diphosphate kinase activity"/>
    <property type="evidence" value="ECO:0007669"/>
    <property type="project" value="UniProtKB-UniRule"/>
</dbReference>
<dbReference type="SUPFAM" id="SSF54919">
    <property type="entry name" value="Nucleoside diphosphate kinase, NDK"/>
    <property type="match status" value="1"/>
</dbReference>
<evidence type="ECO:0000313" key="19">
    <source>
        <dbReference type="Proteomes" id="UP000248724"/>
    </source>
</evidence>
<comment type="cofactor">
    <cofactor evidence="1 12">
        <name>Mg(2+)</name>
        <dbReference type="ChEBI" id="CHEBI:18420"/>
    </cofactor>
</comment>
<evidence type="ECO:0000256" key="14">
    <source>
        <dbReference type="RuleBase" id="RU004011"/>
    </source>
</evidence>
<dbReference type="PRINTS" id="PR01243">
    <property type="entry name" value="NUCDPKINASE"/>
</dbReference>
<keyword evidence="10 12" id="KW-0460">Magnesium</keyword>
<name>A0A2W5Z3E3_9BACT</name>
<evidence type="ECO:0000256" key="7">
    <source>
        <dbReference type="ARBA" id="ARBA00022741"/>
    </source>
</evidence>
<proteinExistence type="inferred from homology"/>
<dbReference type="GO" id="GO:0006183">
    <property type="term" value="P:GTP biosynthetic process"/>
    <property type="evidence" value="ECO:0007669"/>
    <property type="project" value="UniProtKB-UniRule"/>
</dbReference>
<keyword evidence="12" id="KW-0963">Cytoplasm</keyword>
<keyword evidence="11 12" id="KW-0546">Nucleotide metabolism</keyword>
<keyword evidence="8 12" id="KW-0418">Kinase</keyword>